<protein>
    <recommendedName>
        <fullName evidence="4">Lipopolysaccharide assembly protein A domain-containing protein</fullName>
    </recommendedName>
</protein>
<feature type="transmembrane region" description="Helical" evidence="1">
    <location>
        <begin position="5"/>
        <end position="21"/>
    </location>
</feature>
<evidence type="ECO:0000313" key="2">
    <source>
        <dbReference type="EMBL" id="QHX44388.1"/>
    </source>
</evidence>
<evidence type="ECO:0000256" key="1">
    <source>
        <dbReference type="SAM" id="Phobius"/>
    </source>
</evidence>
<organism evidence="2 3">
    <name type="scientific">Treponema vincentii</name>
    <dbReference type="NCBI Taxonomy" id="69710"/>
    <lineage>
        <taxon>Bacteria</taxon>
        <taxon>Pseudomonadati</taxon>
        <taxon>Spirochaetota</taxon>
        <taxon>Spirochaetia</taxon>
        <taxon>Spirochaetales</taxon>
        <taxon>Treponemataceae</taxon>
        <taxon>Treponema</taxon>
    </lineage>
</organism>
<dbReference type="AlphaFoldDB" id="A0A6P1Y3N3"/>
<proteinExistence type="predicted"/>
<sequence>MPGKLVYFIIVMLMLVLFMGFNLSNRCDISVIFYVFKDVPIFLSMLFAFLLGNIAVLPFLISSRHKMKKAEKQAALYHDVEKVELKPEKRRWFGKKKHSEENGTAKQDA</sequence>
<dbReference type="EMBL" id="CP048020">
    <property type="protein sequence ID" value="QHX44388.1"/>
    <property type="molecule type" value="Genomic_DNA"/>
</dbReference>
<keyword evidence="1" id="KW-1133">Transmembrane helix</keyword>
<dbReference type="Proteomes" id="UP000464374">
    <property type="component" value="Chromosome"/>
</dbReference>
<reference evidence="2 3" key="1">
    <citation type="submission" date="2020-01" db="EMBL/GenBank/DDBJ databases">
        <title>Complete genome sequence of a human oral phylogroup 1 Treponema sp. strain ATCC 700766, originally isolated from periodontitis dental plaque.</title>
        <authorList>
            <person name="Chan Y."/>
            <person name="Huo Y.-B."/>
            <person name="Yu X.-L."/>
            <person name="Zeng H."/>
            <person name="Leung W.-K."/>
            <person name="Watt R.M."/>
        </authorList>
    </citation>
    <scope>NUCLEOTIDE SEQUENCE [LARGE SCALE GENOMIC DNA]</scope>
    <source>
        <strain evidence="2 3">OMZ 804</strain>
    </source>
</reference>
<dbReference type="RefSeq" id="WP_162664659.1">
    <property type="nucleotide sequence ID" value="NZ_CP048020.1"/>
</dbReference>
<keyword evidence="1" id="KW-0812">Transmembrane</keyword>
<evidence type="ECO:0008006" key="4">
    <source>
        <dbReference type="Google" id="ProtNLM"/>
    </source>
</evidence>
<dbReference type="KEGG" id="trz:GWP43_13985"/>
<accession>A0A6P1Y3N3</accession>
<feature type="transmembrane region" description="Helical" evidence="1">
    <location>
        <begin position="41"/>
        <end position="61"/>
    </location>
</feature>
<gene>
    <name evidence="2" type="ORF">GWP43_13985</name>
</gene>
<keyword evidence="1" id="KW-0472">Membrane</keyword>
<name>A0A6P1Y3N3_9SPIR</name>
<evidence type="ECO:0000313" key="3">
    <source>
        <dbReference type="Proteomes" id="UP000464374"/>
    </source>
</evidence>